<evidence type="ECO:0000256" key="5">
    <source>
        <dbReference type="ARBA" id="ARBA00023154"/>
    </source>
</evidence>
<comment type="caution">
    <text evidence="10">The sequence shown here is derived from an EMBL/GenBank/DDBJ whole genome shotgun (WGS) entry which is preliminary data.</text>
</comment>
<dbReference type="InterPro" id="IPR001653">
    <property type="entry name" value="DAP_epimerase_DapF"/>
</dbReference>
<evidence type="ECO:0000256" key="9">
    <source>
        <dbReference type="PROSITE-ProRule" id="PRU10125"/>
    </source>
</evidence>
<name>A0ABW4BDQ2_9LACO</name>
<dbReference type="NCBIfam" id="TIGR00652">
    <property type="entry name" value="DapF"/>
    <property type="match status" value="1"/>
</dbReference>
<accession>A0ABW4BDQ2</accession>
<evidence type="ECO:0000256" key="6">
    <source>
        <dbReference type="ARBA" id="ARBA00023235"/>
    </source>
</evidence>
<feature type="binding site" evidence="8">
    <location>
        <begin position="221"/>
        <end position="222"/>
    </location>
    <ligand>
        <name>substrate</name>
    </ligand>
</feature>
<keyword evidence="4 8" id="KW-0028">Amino-acid biosynthesis</keyword>
<dbReference type="Pfam" id="PF01678">
    <property type="entry name" value="DAP_epimerase"/>
    <property type="match status" value="2"/>
</dbReference>
<feature type="site" description="Could be important to modulate the pK values of the two catalytic cysteine residues" evidence="8">
    <location>
        <position position="169"/>
    </location>
</feature>
<feature type="binding site" evidence="8">
    <location>
        <position position="167"/>
    </location>
    <ligand>
        <name>substrate</name>
    </ligand>
</feature>
<evidence type="ECO:0000256" key="4">
    <source>
        <dbReference type="ARBA" id="ARBA00022605"/>
    </source>
</evidence>
<evidence type="ECO:0000313" key="10">
    <source>
        <dbReference type="EMBL" id="MFD1398193.1"/>
    </source>
</evidence>
<feature type="active site" description="Proton acceptor" evidence="8">
    <location>
        <position position="230"/>
    </location>
</feature>
<comment type="pathway">
    <text evidence="1 8">Amino-acid biosynthesis; L-lysine biosynthesis via DAP pathway; DL-2,6-diaminopimelate from LL-2,6-diaminopimelate: step 1/1.</text>
</comment>
<organism evidence="10 11">
    <name type="scientific">Lacticaseibacillus suilingensis</name>
    <dbReference type="NCBI Taxonomy" id="2799577"/>
    <lineage>
        <taxon>Bacteria</taxon>
        <taxon>Bacillati</taxon>
        <taxon>Bacillota</taxon>
        <taxon>Bacilli</taxon>
        <taxon>Lactobacillales</taxon>
        <taxon>Lactobacillaceae</taxon>
        <taxon>Lacticaseibacillus</taxon>
    </lineage>
</organism>
<dbReference type="RefSeq" id="WP_204117937.1">
    <property type="nucleotide sequence ID" value="NZ_BOLV01000001.1"/>
</dbReference>
<feature type="binding site" evidence="8">
    <location>
        <begin position="79"/>
        <end position="80"/>
    </location>
    <ligand>
        <name>substrate</name>
    </ligand>
</feature>
<comment type="catalytic activity">
    <reaction evidence="7 8">
        <text>(2S,6S)-2,6-diaminopimelate = meso-2,6-diaminopimelate</text>
        <dbReference type="Rhea" id="RHEA:15393"/>
        <dbReference type="ChEBI" id="CHEBI:57609"/>
        <dbReference type="ChEBI" id="CHEBI:57791"/>
        <dbReference type="EC" id="5.1.1.7"/>
    </reaction>
</comment>
<sequence>MAELRKVHGSENSFFLLDQTTLAQPLPAAMLKAFTQRITDRQTGLLGGADGVLVVDDAPGAAGRMTVINADGTYAKMCGNGLRTVARYLGEKTGQTQFTVQTAEAKLSVHREADLAPQVPAYSVEISPVSFEPTALPFAELNTTKIINQVLPAIDPALHFTAVAVPNPHLIAFVPEAELNGTKIGTIGQRLNAPNPYFPEGVNVTFATIEAPHTLFARTYERGVGFTNACGTGMAATSLAFALTSDQTDFDQLNSVYNPGGMVQTVVHEANGTYWIELIGNATVTDLIDVPDAALAAGEFTGAQVASTGEEAAYQAFVKQLPYRLVATR</sequence>
<dbReference type="HAMAP" id="MF_00197">
    <property type="entry name" value="DAP_epimerase"/>
    <property type="match status" value="1"/>
</dbReference>
<evidence type="ECO:0000256" key="8">
    <source>
        <dbReference type="HAMAP-Rule" id="MF_00197"/>
    </source>
</evidence>
<feature type="site" description="Could be important to modulate the pK values of the two catalytic cysteine residues" evidence="8">
    <location>
        <position position="221"/>
    </location>
</feature>
<evidence type="ECO:0000256" key="2">
    <source>
        <dbReference type="ARBA" id="ARBA00010219"/>
    </source>
</evidence>
<feature type="active site" description="Proton donor" evidence="8">
    <location>
        <position position="78"/>
    </location>
</feature>
<feature type="active site" evidence="9">
    <location>
        <position position="78"/>
    </location>
</feature>
<dbReference type="Proteomes" id="UP001597199">
    <property type="component" value="Unassembled WGS sequence"/>
</dbReference>
<feature type="binding site" evidence="8">
    <location>
        <position position="69"/>
    </location>
    <ligand>
        <name>substrate</name>
    </ligand>
</feature>
<comment type="subcellular location">
    <subcellularLocation>
        <location evidence="8">Cytoplasm</location>
    </subcellularLocation>
</comment>
<comment type="similarity">
    <text evidence="2 8">Belongs to the diaminopimelate epimerase family.</text>
</comment>
<proteinExistence type="inferred from homology"/>
<dbReference type="PANTHER" id="PTHR31689:SF0">
    <property type="entry name" value="DIAMINOPIMELATE EPIMERASE"/>
    <property type="match status" value="1"/>
</dbReference>
<comment type="function">
    <text evidence="8">Catalyzes the stereoinversion of LL-2,6-diaminopimelate (L,L-DAP) to meso-diaminopimelate (meso-DAP), a precursor of L-lysine and an essential component of the bacterial peptidoglycan.</text>
</comment>
<dbReference type="SUPFAM" id="SSF54506">
    <property type="entry name" value="Diaminopimelate epimerase-like"/>
    <property type="match status" value="2"/>
</dbReference>
<dbReference type="InterPro" id="IPR018510">
    <property type="entry name" value="DAP_epimerase_AS"/>
</dbReference>
<dbReference type="GO" id="GO:0008837">
    <property type="term" value="F:diaminopimelate epimerase activity"/>
    <property type="evidence" value="ECO:0007669"/>
    <property type="project" value="UniProtKB-EC"/>
</dbReference>
<keyword evidence="11" id="KW-1185">Reference proteome</keyword>
<evidence type="ECO:0000256" key="1">
    <source>
        <dbReference type="ARBA" id="ARBA00005196"/>
    </source>
</evidence>
<gene>
    <name evidence="8 10" type="primary">dapF</name>
    <name evidence="10" type="ORF">ACFQ41_02595</name>
</gene>
<dbReference type="PANTHER" id="PTHR31689">
    <property type="entry name" value="DIAMINOPIMELATE EPIMERASE, CHLOROPLASTIC"/>
    <property type="match status" value="1"/>
</dbReference>
<reference evidence="11" key="1">
    <citation type="journal article" date="2019" name="Int. J. Syst. Evol. Microbiol.">
        <title>The Global Catalogue of Microorganisms (GCM) 10K type strain sequencing project: providing services to taxonomists for standard genome sequencing and annotation.</title>
        <authorList>
            <consortium name="The Broad Institute Genomics Platform"/>
            <consortium name="The Broad Institute Genome Sequencing Center for Infectious Disease"/>
            <person name="Wu L."/>
            <person name="Ma J."/>
        </authorList>
    </citation>
    <scope>NUCLEOTIDE SEQUENCE [LARGE SCALE GENOMIC DNA]</scope>
    <source>
        <strain evidence="11">CCM 9110</strain>
    </source>
</reference>
<dbReference type="EMBL" id="JBHTOA010000016">
    <property type="protein sequence ID" value="MFD1398193.1"/>
    <property type="molecule type" value="Genomic_DNA"/>
</dbReference>
<dbReference type="Gene3D" id="3.10.310.10">
    <property type="entry name" value="Diaminopimelate Epimerase, Chain A, domain 1"/>
    <property type="match status" value="2"/>
</dbReference>
<evidence type="ECO:0000313" key="11">
    <source>
        <dbReference type="Proteomes" id="UP001597199"/>
    </source>
</evidence>
<evidence type="ECO:0000256" key="7">
    <source>
        <dbReference type="ARBA" id="ARBA00051712"/>
    </source>
</evidence>
<comment type="subunit">
    <text evidence="8">Homodimer.</text>
</comment>
<protein>
    <recommendedName>
        <fullName evidence="3 8">Diaminopimelate epimerase</fullName>
        <shortName evidence="8">DAP epimerase</shortName>
        <ecNumber evidence="3 8">5.1.1.7</ecNumber>
    </recommendedName>
    <alternativeName>
        <fullName evidence="8">PLP-independent amino acid racemase</fullName>
    </alternativeName>
</protein>
<keyword evidence="6 8" id="KW-0413">Isomerase</keyword>
<dbReference type="EC" id="5.1.1.7" evidence="3 8"/>
<keyword evidence="5 8" id="KW-0457">Lysine biosynthesis</keyword>
<feature type="binding site" evidence="8">
    <location>
        <begin position="231"/>
        <end position="232"/>
    </location>
    <ligand>
        <name>substrate</name>
    </ligand>
</feature>
<dbReference type="PROSITE" id="PS01326">
    <property type="entry name" value="DAP_EPIMERASE"/>
    <property type="match status" value="1"/>
</dbReference>
<feature type="binding site" evidence="8">
    <location>
        <position position="12"/>
    </location>
    <ligand>
        <name>substrate</name>
    </ligand>
</feature>
<evidence type="ECO:0000256" key="3">
    <source>
        <dbReference type="ARBA" id="ARBA00013080"/>
    </source>
</evidence>
<comment type="caution">
    <text evidence="8">Lacks conserved residue(s) required for the propagation of feature annotation.</text>
</comment>
<feature type="binding site" evidence="8">
    <location>
        <position position="203"/>
    </location>
    <ligand>
        <name>substrate</name>
    </ligand>
</feature>
<keyword evidence="8" id="KW-0963">Cytoplasm</keyword>